<dbReference type="PANTHER" id="PTHR30270:SF0">
    <property type="entry name" value="THIAMINE-MONOPHOSPHATE KINASE"/>
    <property type="match status" value="1"/>
</dbReference>
<feature type="binding site" evidence="2">
    <location>
        <position position="35"/>
    </location>
    <ligand>
        <name>Mg(2+)</name>
        <dbReference type="ChEBI" id="CHEBI:18420"/>
        <label>4</label>
    </ligand>
</feature>
<comment type="function">
    <text evidence="2">Catalyzes the ATP-dependent phosphorylation of thiamine-monophosphate (TMP) to form thiamine-pyrophosphate (TPP), the active form of vitamin B1.</text>
</comment>
<evidence type="ECO:0000256" key="2">
    <source>
        <dbReference type="HAMAP-Rule" id="MF_02128"/>
    </source>
</evidence>
<evidence type="ECO:0000313" key="6">
    <source>
        <dbReference type="Proteomes" id="UP000464912"/>
    </source>
</evidence>
<feature type="binding site" evidence="2">
    <location>
        <position position="210"/>
    </location>
    <ligand>
        <name>Mg(2+)</name>
        <dbReference type="ChEBI" id="CHEBI:18420"/>
        <label>3</label>
    </ligand>
</feature>
<reference evidence="5 6" key="2">
    <citation type="journal article" date="2020" name="MBio">
        <title>Isolation and Molecular Analysis of a Novel Neorickettsia Species That Causes Potomac Horse Fever.</title>
        <authorList>
            <person name="Teymournejad O."/>
            <person name="Lin M."/>
            <person name="Bekebrede H."/>
            <person name="Kamr A."/>
            <person name="Toribio R.E."/>
            <person name="Arroyo L.G."/>
            <person name="Baird J.D."/>
            <person name="Rikihisa Y."/>
        </authorList>
    </citation>
    <scope>NUCLEOTIDE SEQUENCE [LARGE SCALE GENOMIC DNA]</scope>
    <source>
        <strain evidence="5 6">Fin17</strain>
    </source>
</reference>
<feature type="binding site" evidence="2">
    <location>
        <position position="47"/>
    </location>
    <ligand>
        <name>Mg(2+)</name>
        <dbReference type="ChEBI" id="CHEBI:18420"/>
        <label>2</label>
    </ligand>
</feature>
<reference evidence="5 6" key="1">
    <citation type="journal article" date="2020" name="MBio">
        <title>Erratum for Teymournejad et al., 'Isolation and Molecular Analysis of a Novel Neorickettsia Species That Causes Potomac Horse Fever'.</title>
        <authorList>
            <person name="Teymournejad O."/>
            <person name="Lin M."/>
            <person name="Bekebrede H."/>
            <person name="Kamr A."/>
            <person name="Toribio R.E."/>
            <person name="Arroyo L.G."/>
            <person name="Baird J.D."/>
            <person name="Rikihisa Y."/>
        </authorList>
    </citation>
    <scope>NUCLEOTIDE SEQUENCE [LARGE SCALE GENOMIC DNA]</scope>
    <source>
        <strain evidence="5 6">Fin17</strain>
    </source>
</reference>
<protein>
    <recommendedName>
        <fullName evidence="2">Thiamine-monophosphate kinase</fullName>
        <shortName evidence="2">TMP kinase</shortName>
        <shortName evidence="2">Thiamine-phosphate kinase</shortName>
        <ecNumber evidence="2">2.7.4.16</ecNumber>
    </recommendedName>
</protein>
<feature type="binding site" evidence="2">
    <location>
        <position position="45"/>
    </location>
    <ligand>
        <name>Mg(2+)</name>
        <dbReference type="ChEBI" id="CHEBI:18420"/>
        <label>4</label>
    </ligand>
</feature>
<feature type="binding site" evidence="2">
    <location>
        <position position="75"/>
    </location>
    <ligand>
        <name>Mg(2+)</name>
        <dbReference type="ChEBI" id="CHEBI:18420"/>
        <label>3</label>
    </ligand>
</feature>
<dbReference type="EMBL" id="CP047224">
    <property type="protein sequence ID" value="QHD65036.1"/>
    <property type="molecule type" value="Genomic_DNA"/>
</dbReference>
<evidence type="ECO:0000259" key="3">
    <source>
        <dbReference type="Pfam" id="PF00586"/>
    </source>
</evidence>
<feature type="binding site" evidence="2">
    <location>
        <position position="212"/>
    </location>
    <ligand>
        <name>ATP</name>
        <dbReference type="ChEBI" id="CHEBI:30616"/>
    </ligand>
</feature>
<feature type="binding site" evidence="2">
    <location>
        <position position="54"/>
    </location>
    <ligand>
        <name>substrate</name>
    </ligand>
</feature>
<feature type="domain" description="PurM-like C-terminal" evidence="4">
    <location>
        <begin position="154"/>
        <end position="247"/>
    </location>
</feature>
<dbReference type="InterPro" id="IPR036676">
    <property type="entry name" value="PurM-like_C_sf"/>
</dbReference>
<evidence type="ECO:0000313" key="5">
    <source>
        <dbReference type="EMBL" id="QHD65036.1"/>
    </source>
</evidence>
<feature type="binding site" evidence="2">
    <location>
        <position position="75"/>
    </location>
    <ligand>
        <name>Mg(2+)</name>
        <dbReference type="ChEBI" id="CHEBI:18420"/>
        <label>4</label>
    </ligand>
</feature>
<dbReference type="EC" id="2.7.4.16" evidence="2"/>
<comment type="pathway">
    <text evidence="2">Cofactor biosynthesis; thiamine diphosphate biosynthesis; thiamine diphosphate from thiamine phosphate: step 1/1.</text>
</comment>
<accession>A0A6P1G995</accession>
<comment type="caution">
    <text evidence="2">Lacks conserved residue(s) required for the propagation of feature annotation.</text>
</comment>
<evidence type="ECO:0000256" key="1">
    <source>
        <dbReference type="ARBA" id="ARBA00022977"/>
    </source>
</evidence>
<name>A0A6P1G995_9RICK</name>
<dbReference type="AlphaFoldDB" id="A0A6P1G995"/>
<dbReference type="Proteomes" id="UP000464912">
    <property type="component" value="Chromosome"/>
</dbReference>
<dbReference type="SUPFAM" id="SSF56042">
    <property type="entry name" value="PurM C-terminal domain-like"/>
    <property type="match status" value="1"/>
</dbReference>
<keyword evidence="2 5" id="KW-0418">Kinase</keyword>
<comment type="similarity">
    <text evidence="2">Belongs to the thiamine-monophosphate kinase family.</text>
</comment>
<dbReference type="CDD" id="cd02194">
    <property type="entry name" value="ThiL"/>
    <property type="match status" value="1"/>
</dbReference>
<feature type="binding site" evidence="2">
    <location>
        <position position="213"/>
    </location>
    <ligand>
        <name>Mg(2+)</name>
        <dbReference type="ChEBI" id="CHEBI:18420"/>
        <label>5</label>
    </ligand>
</feature>
<dbReference type="HAMAP" id="MF_02128">
    <property type="entry name" value="TMP_kinase"/>
    <property type="match status" value="1"/>
</dbReference>
<dbReference type="InterPro" id="IPR036921">
    <property type="entry name" value="PurM-like_N_sf"/>
</dbReference>
<feature type="binding site" evidence="2">
    <location>
        <position position="35"/>
    </location>
    <ligand>
        <name>Mg(2+)</name>
        <dbReference type="ChEBI" id="CHEBI:18420"/>
        <label>3</label>
    </ligand>
</feature>
<keyword evidence="2" id="KW-0547">Nucleotide-binding</keyword>
<feature type="binding site" evidence="2">
    <location>
        <position position="124"/>
    </location>
    <ligand>
        <name>Mg(2+)</name>
        <dbReference type="ChEBI" id="CHEBI:18420"/>
        <label>1</label>
    </ligand>
</feature>
<feature type="binding site" evidence="2">
    <location>
        <position position="149"/>
    </location>
    <ligand>
        <name>ATP</name>
        <dbReference type="ChEBI" id="CHEBI:30616"/>
    </ligand>
</feature>
<dbReference type="Pfam" id="PF00586">
    <property type="entry name" value="AIRS"/>
    <property type="match status" value="1"/>
</dbReference>
<feature type="binding site" evidence="2">
    <location>
        <position position="47"/>
    </location>
    <ligand>
        <name>Mg(2+)</name>
        <dbReference type="ChEBI" id="CHEBI:18420"/>
        <label>1</label>
    </ligand>
</feature>
<keyword evidence="2" id="KW-0479">Metal-binding</keyword>
<feature type="binding site" evidence="2">
    <location>
        <position position="75"/>
    </location>
    <ligand>
        <name>Mg(2+)</name>
        <dbReference type="ChEBI" id="CHEBI:18420"/>
        <label>2</label>
    </ligand>
</feature>
<proteinExistence type="inferred from homology"/>
<dbReference type="InterPro" id="IPR016188">
    <property type="entry name" value="PurM-like_N"/>
</dbReference>
<comment type="miscellaneous">
    <text evidence="2">Reaction mechanism of ThiL seems to utilize a direct, inline transfer of the gamma-phosphate of ATP to TMP rather than a phosphorylated enzyme intermediate.</text>
</comment>
<feature type="domain" description="PurM-like N-terminal" evidence="3">
    <location>
        <begin position="35"/>
        <end position="140"/>
    </location>
</feature>
<dbReference type="GO" id="GO:0009030">
    <property type="term" value="F:thiamine-phosphate kinase activity"/>
    <property type="evidence" value="ECO:0007669"/>
    <property type="project" value="UniProtKB-UniRule"/>
</dbReference>
<dbReference type="NCBIfam" id="TIGR01379">
    <property type="entry name" value="thiL"/>
    <property type="match status" value="1"/>
</dbReference>
<dbReference type="GO" id="GO:0009228">
    <property type="term" value="P:thiamine biosynthetic process"/>
    <property type="evidence" value="ECO:0007669"/>
    <property type="project" value="UniProtKB-KW"/>
</dbReference>
<sequence length="313" mass="34579">MGSSPTFAISFFMDEHRILSEIISRIAEPFSLLNDAFVLDNFVITKDLLAEGVHFFPFAEPYKLAKKALRVNLSDLAAMGAEPVGYFLGLVLGEKHKNSTWLNRFADGLLDDQKCYKVKLFGGDIVIHSGPLLISVTMIGKKGERILTRSGAESGDELCISGPIGDSYLGLLSYRGELQESSYLRNKYDLPEPCLDVSRDIISSVTSCIDISDGLLSEAQHLARNSSVSITIFIDKVPISDEARVVLPKKPEIRRKLITAGDDYQLLFTVPQKHSVTRRYPVIGFVSEGSGEVKVLDLSGREIYFGSPGFVHR</sequence>
<dbReference type="KEGG" id="nef:GP480_00980"/>
<dbReference type="Gene3D" id="3.90.650.10">
    <property type="entry name" value="PurM-like C-terminal domain"/>
    <property type="match status" value="1"/>
</dbReference>
<feature type="binding site" evidence="2">
    <location>
        <begin position="123"/>
        <end position="124"/>
    </location>
    <ligand>
        <name>ATP</name>
        <dbReference type="ChEBI" id="CHEBI:30616"/>
    </ligand>
</feature>
<keyword evidence="2" id="KW-0067">ATP-binding</keyword>
<dbReference type="InterPro" id="IPR006283">
    <property type="entry name" value="ThiL-like"/>
</dbReference>
<dbReference type="PANTHER" id="PTHR30270">
    <property type="entry name" value="THIAMINE-MONOPHOSPHATE KINASE"/>
    <property type="match status" value="1"/>
</dbReference>
<keyword evidence="1 2" id="KW-0784">Thiamine biosynthesis</keyword>
<dbReference type="GO" id="GO:0005524">
    <property type="term" value="F:ATP binding"/>
    <property type="evidence" value="ECO:0007669"/>
    <property type="project" value="UniProtKB-UniRule"/>
</dbReference>
<dbReference type="GO" id="GO:0009229">
    <property type="term" value="P:thiamine diphosphate biosynthetic process"/>
    <property type="evidence" value="ECO:0007669"/>
    <property type="project" value="UniProtKB-UniRule"/>
</dbReference>
<keyword evidence="2 5" id="KW-0808">Transferase</keyword>
<organism evidence="5 6">
    <name type="scientific">Neorickettsia findlayensis</name>
    <dbReference type="NCBI Taxonomy" id="2686014"/>
    <lineage>
        <taxon>Bacteria</taxon>
        <taxon>Pseudomonadati</taxon>
        <taxon>Pseudomonadota</taxon>
        <taxon>Alphaproteobacteria</taxon>
        <taxon>Rickettsiales</taxon>
        <taxon>Anaplasmataceae</taxon>
        <taxon>Neorickettsia</taxon>
    </lineage>
</organism>
<dbReference type="GO" id="GO:0000287">
    <property type="term" value="F:magnesium ion binding"/>
    <property type="evidence" value="ECO:0007669"/>
    <property type="project" value="UniProtKB-UniRule"/>
</dbReference>
<keyword evidence="6" id="KW-1185">Reference proteome</keyword>
<dbReference type="SUPFAM" id="SSF55326">
    <property type="entry name" value="PurM N-terminal domain-like"/>
    <property type="match status" value="1"/>
</dbReference>
<dbReference type="PIRSF" id="PIRSF005303">
    <property type="entry name" value="Thiam_monoph_kin"/>
    <property type="match status" value="1"/>
</dbReference>
<feature type="binding site" evidence="2">
    <location>
        <position position="310"/>
    </location>
    <ligand>
        <name>substrate</name>
    </ligand>
</feature>
<dbReference type="Pfam" id="PF02769">
    <property type="entry name" value="AIRS_C"/>
    <property type="match status" value="1"/>
</dbReference>
<comment type="catalytic activity">
    <reaction evidence="2">
        <text>thiamine phosphate + ATP = thiamine diphosphate + ADP</text>
        <dbReference type="Rhea" id="RHEA:15913"/>
        <dbReference type="ChEBI" id="CHEBI:30616"/>
        <dbReference type="ChEBI" id="CHEBI:37575"/>
        <dbReference type="ChEBI" id="CHEBI:58937"/>
        <dbReference type="ChEBI" id="CHEBI:456216"/>
        <dbReference type="EC" id="2.7.4.16"/>
    </reaction>
</comment>
<dbReference type="InterPro" id="IPR010918">
    <property type="entry name" value="PurM-like_C_dom"/>
</dbReference>
<dbReference type="UniPathway" id="UPA00060">
    <property type="reaction ID" value="UER00142"/>
</dbReference>
<feature type="binding site" evidence="2">
    <location>
        <position position="262"/>
    </location>
    <ligand>
        <name>substrate</name>
    </ligand>
</feature>
<dbReference type="Gene3D" id="3.30.1330.10">
    <property type="entry name" value="PurM-like, N-terminal domain"/>
    <property type="match status" value="1"/>
</dbReference>
<evidence type="ECO:0000259" key="4">
    <source>
        <dbReference type="Pfam" id="PF02769"/>
    </source>
</evidence>
<gene>
    <name evidence="2 5" type="primary">thiL</name>
    <name evidence="5" type="ORF">GP480_00980</name>
</gene>
<keyword evidence="2" id="KW-0460">Magnesium</keyword>